<evidence type="ECO:0000313" key="2">
    <source>
        <dbReference type="EMBL" id="PSF35827.1"/>
    </source>
</evidence>
<accession>A0A2T1LVS7</accession>
<dbReference type="EMBL" id="PXOH01000017">
    <property type="protein sequence ID" value="PSF35827.1"/>
    <property type="molecule type" value="Genomic_DNA"/>
</dbReference>
<dbReference type="OrthoDB" id="428095at2"/>
<proteinExistence type="predicted"/>
<gene>
    <name evidence="2" type="ORF">C7H19_15505</name>
</gene>
<dbReference type="Proteomes" id="UP000239001">
    <property type="component" value="Unassembled WGS sequence"/>
</dbReference>
<keyword evidence="3" id="KW-1185">Reference proteome</keyword>
<dbReference type="NCBIfam" id="NF033550">
    <property type="entry name" value="transpos_ISL3"/>
    <property type="match status" value="1"/>
</dbReference>
<dbReference type="InterPro" id="IPR047951">
    <property type="entry name" value="Transpos_ISL3"/>
</dbReference>
<dbReference type="Pfam" id="PF01610">
    <property type="entry name" value="DDE_Tnp_ISL3"/>
    <property type="match status" value="2"/>
</dbReference>
<dbReference type="AlphaFoldDB" id="A0A2T1LVS7"/>
<dbReference type="InterPro" id="IPR002560">
    <property type="entry name" value="Transposase_DDE"/>
</dbReference>
<evidence type="ECO:0000259" key="1">
    <source>
        <dbReference type="PROSITE" id="PS50531"/>
    </source>
</evidence>
<dbReference type="Pfam" id="PF14690">
    <property type="entry name" value="Zn_ribbon_ISL3"/>
    <property type="match status" value="1"/>
</dbReference>
<name>A0A2T1LVS7_9CHRO</name>
<evidence type="ECO:0000313" key="3">
    <source>
        <dbReference type="Proteomes" id="UP000239001"/>
    </source>
</evidence>
<dbReference type="PROSITE" id="PS50531">
    <property type="entry name" value="HTH_IS21"/>
    <property type="match status" value="1"/>
</dbReference>
<organism evidence="2 3">
    <name type="scientific">Aphanothece hegewaldii CCALA 016</name>
    <dbReference type="NCBI Taxonomy" id="2107694"/>
    <lineage>
        <taxon>Bacteria</taxon>
        <taxon>Bacillati</taxon>
        <taxon>Cyanobacteriota</taxon>
        <taxon>Cyanophyceae</taxon>
        <taxon>Oscillatoriophycideae</taxon>
        <taxon>Chroococcales</taxon>
        <taxon>Aphanothecaceae</taxon>
        <taxon>Aphanothece</taxon>
    </lineage>
</organism>
<dbReference type="PANTHER" id="PTHR33498">
    <property type="entry name" value="TRANSPOSASE FOR INSERTION SEQUENCE ELEMENT IS1557"/>
    <property type="match status" value="1"/>
</dbReference>
<dbReference type="InterPro" id="IPR017894">
    <property type="entry name" value="HTH_IS21_transposase_type"/>
</dbReference>
<feature type="domain" description="HTH IS21-type" evidence="1">
    <location>
        <begin position="301"/>
        <end position="364"/>
    </location>
</feature>
<dbReference type="PANTHER" id="PTHR33498:SF1">
    <property type="entry name" value="TRANSPOSASE FOR INSERTION SEQUENCE ELEMENT IS1557"/>
    <property type="match status" value="1"/>
</dbReference>
<reference evidence="2 3" key="2">
    <citation type="submission" date="2018-03" db="EMBL/GenBank/DDBJ databases">
        <authorList>
            <person name="Keele B.F."/>
        </authorList>
    </citation>
    <scope>NUCLEOTIDE SEQUENCE [LARGE SCALE GENOMIC DNA]</scope>
    <source>
        <strain evidence="2 3">CCALA 016</strain>
    </source>
</reference>
<comment type="caution">
    <text evidence="2">The sequence shown here is derived from an EMBL/GenBank/DDBJ whole genome shotgun (WGS) entry which is preliminary data.</text>
</comment>
<dbReference type="Gene3D" id="1.10.10.60">
    <property type="entry name" value="Homeodomain-like"/>
    <property type="match status" value="1"/>
</dbReference>
<protein>
    <recommendedName>
        <fullName evidence="1">HTH IS21-type domain-containing protein</fullName>
    </recommendedName>
</protein>
<dbReference type="InterPro" id="IPR029261">
    <property type="entry name" value="Transposase_Znf"/>
</dbReference>
<reference evidence="2 3" key="1">
    <citation type="submission" date="2018-03" db="EMBL/GenBank/DDBJ databases">
        <title>The ancient ancestry and fast evolution of plastids.</title>
        <authorList>
            <person name="Moore K.R."/>
            <person name="Magnabosco C."/>
            <person name="Momper L."/>
            <person name="Gold D.A."/>
            <person name="Bosak T."/>
            <person name="Fournier G.P."/>
        </authorList>
    </citation>
    <scope>NUCLEOTIDE SEQUENCE [LARGE SCALE GENOMIC DNA]</scope>
    <source>
        <strain evidence="2 3">CCALA 016</strain>
    </source>
</reference>
<dbReference type="RefSeq" id="WP_106457808.1">
    <property type="nucleotide sequence ID" value="NZ_PXOH01000017.1"/>
</dbReference>
<sequence length="521" mass="59786">MDTLSQLLCLPSFLTLVGWQLQEEKRQIIATIASTQKSVLCPVCQTPSAKIHSHYERTLTDISLAEYKVTWKLWIRKFFCHDPNCARQIFSERLQETAEPWARKTSRFCQNLRFIGLSLGGEAGKRLSQQLGLPISGTTLLKLIHRLPLPALIPPKVLGVDDWAFRKGQNYGTILVDLEKRKPIALLPDREARTLSQWLIEHPGVKIITRDRSKTYRRGAKEGAPEALQVADRFHLLKNLSEALEKICGQHSLDLKIVERALSLEATSFMSEMPATITLAPASSDKTAQDKIHNNREQRLHKFEQVWQLKRQGLSHQVIAQRVGISQRTVQRFLQSPVFPERQGRSDRGYTLLKPYRLYILERWNGGCFQARQLYTELVTLGYRASYMTVARYVRRLREGEELSPRQSRRGRSPQPLTPRRVAYLLLRRPEHQNEDDLQLIKLLKAENPELAMAITLTQGFTQIVRERLPQQLDNWIQQASDSSLSFLVSFAHGLVEDYDAVKAGITLDWSNGQVRVKLTD</sequence>